<organism evidence="1 2">
    <name type="scientific">Pontibacterium sinense</name>
    <dbReference type="NCBI Taxonomy" id="2781979"/>
    <lineage>
        <taxon>Bacteria</taxon>
        <taxon>Pseudomonadati</taxon>
        <taxon>Pseudomonadota</taxon>
        <taxon>Gammaproteobacteria</taxon>
        <taxon>Oceanospirillales</taxon>
        <taxon>Oceanospirillaceae</taxon>
        <taxon>Pontibacterium</taxon>
    </lineage>
</organism>
<dbReference type="EMBL" id="JADEYS010000013">
    <property type="protein sequence ID" value="MBE9398238.1"/>
    <property type="molecule type" value="Genomic_DNA"/>
</dbReference>
<accession>A0A8J7JZ21</accession>
<dbReference type="Proteomes" id="UP000640333">
    <property type="component" value="Unassembled WGS sequence"/>
</dbReference>
<keyword evidence="2" id="KW-1185">Reference proteome</keyword>
<sequence>MLITFLALFVWVLHPKNTSKFNDAANLPFADRNEGAAVQIDNRRRTK</sequence>
<dbReference type="Pfam" id="PF05545">
    <property type="entry name" value="FixQ"/>
    <property type="match status" value="1"/>
</dbReference>
<dbReference type="InterPro" id="IPR008621">
    <property type="entry name" value="Cbb3-typ_cyt_oxidase_comp"/>
</dbReference>
<protein>
    <submittedName>
        <fullName evidence="1">CcoQ/FixQ family Cbb3-type cytochrome c oxidase assembly chaperone</fullName>
    </submittedName>
</protein>
<name>A0A8J7JZ21_9GAMM</name>
<reference evidence="1" key="1">
    <citation type="submission" date="2020-10" db="EMBL/GenBank/DDBJ databases">
        <title>Bacterium isolated from coastal waters sediment.</title>
        <authorList>
            <person name="Chen R.-J."/>
            <person name="Lu D.-C."/>
            <person name="Zhu K.-L."/>
            <person name="Du Z.-J."/>
        </authorList>
    </citation>
    <scope>NUCLEOTIDE SEQUENCE</scope>
    <source>
        <strain evidence="1">N1Y112</strain>
    </source>
</reference>
<comment type="caution">
    <text evidence="1">The sequence shown here is derived from an EMBL/GenBank/DDBJ whole genome shotgun (WGS) entry which is preliminary data.</text>
</comment>
<gene>
    <name evidence="1" type="ORF">IOQ59_13330</name>
</gene>
<dbReference type="AlphaFoldDB" id="A0A8J7JZ21"/>
<dbReference type="RefSeq" id="WP_193953936.1">
    <property type="nucleotide sequence ID" value="NZ_JADEYS010000013.1"/>
</dbReference>
<evidence type="ECO:0000313" key="1">
    <source>
        <dbReference type="EMBL" id="MBE9398238.1"/>
    </source>
</evidence>
<proteinExistence type="predicted"/>
<evidence type="ECO:0000313" key="2">
    <source>
        <dbReference type="Proteomes" id="UP000640333"/>
    </source>
</evidence>